<evidence type="ECO:0000256" key="2">
    <source>
        <dbReference type="ARBA" id="ARBA00006295"/>
    </source>
</evidence>
<dbReference type="Pfam" id="PF02195">
    <property type="entry name" value="ParB_N"/>
    <property type="match status" value="1"/>
</dbReference>
<comment type="similarity">
    <text evidence="2">Belongs to the ParB family.</text>
</comment>
<evidence type="ECO:0000256" key="4">
    <source>
        <dbReference type="ARBA" id="ARBA00023125"/>
    </source>
</evidence>
<comment type="caution">
    <text evidence="6">The sequence shown here is derived from an EMBL/GenBank/DDBJ whole genome shotgun (WGS) entry which is preliminary data.</text>
</comment>
<keyword evidence="3" id="KW-0159">Chromosome partition</keyword>
<name>E4L9P2_9FIRM</name>
<dbReference type="PANTHER" id="PTHR33375:SF1">
    <property type="entry name" value="CHROMOSOME-PARTITIONING PROTEIN PARB-RELATED"/>
    <property type="match status" value="1"/>
</dbReference>
<sequence length="283" mass="32114">MSKEKRLGRGLKALLGEDIDKNIQEIPVNQIDANPNQPRKAFNEETLKKLEQSIKKYGVVQPVIVRKKDNGNYELIAGERRLRAAKNAQLEKIPVVIKEYNNRESAEIALIENLQREDLNPIEEGKAYESIIKKYDLTQEEMSQIAGKSRSYITNTLRLLTFPDAIQKLLQSKKLTTGQARPLLALKTVAEQLKLAKKIVEEGLSARQVEKMLGEKTTPKPKKEVQISTYLRTMEEEIITSLGTLVKIKTGKGKNSKKGTITISFKNEDEFTRITKLLKKDGR</sequence>
<dbReference type="GO" id="GO:0007059">
    <property type="term" value="P:chromosome segregation"/>
    <property type="evidence" value="ECO:0007669"/>
    <property type="project" value="UniProtKB-KW"/>
</dbReference>
<accession>E4L9P2</accession>
<dbReference type="FunFam" id="3.90.1530.30:FF:000001">
    <property type="entry name" value="Chromosome partitioning protein ParB"/>
    <property type="match status" value="1"/>
</dbReference>
<dbReference type="PANTHER" id="PTHR33375">
    <property type="entry name" value="CHROMOSOME-PARTITIONING PROTEIN PARB-RELATED"/>
    <property type="match status" value="1"/>
</dbReference>
<comment type="subcellular location">
    <subcellularLocation>
        <location evidence="1">Cytoplasm</location>
        <location evidence="1">Nucleoid</location>
    </subcellularLocation>
</comment>
<evidence type="ECO:0000256" key="3">
    <source>
        <dbReference type="ARBA" id="ARBA00022829"/>
    </source>
</evidence>
<evidence type="ECO:0000256" key="1">
    <source>
        <dbReference type="ARBA" id="ARBA00004453"/>
    </source>
</evidence>
<dbReference type="RefSeq" id="WP_007554815.1">
    <property type="nucleotide sequence ID" value="NZ_AENT01000024.1"/>
</dbReference>
<dbReference type="GO" id="GO:0045881">
    <property type="term" value="P:positive regulation of sporulation resulting in formation of a cellular spore"/>
    <property type="evidence" value="ECO:0007669"/>
    <property type="project" value="TreeGrafter"/>
</dbReference>
<dbReference type="FunFam" id="1.10.10.2830:FF:000001">
    <property type="entry name" value="Chromosome partitioning protein ParB"/>
    <property type="match status" value="1"/>
</dbReference>
<dbReference type="OrthoDB" id="9802051at2"/>
<dbReference type="InterPro" id="IPR036086">
    <property type="entry name" value="ParB/Sulfiredoxin_sf"/>
</dbReference>
<dbReference type="Gene3D" id="1.10.10.2830">
    <property type="match status" value="1"/>
</dbReference>
<evidence type="ECO:0000313" key="7">
    <source>
        <dbReference type="Proteomes" id="UP000004594"/>
    </source>
</evidence>
<dbReference type="InterPro" id="IPR003115">
    <property type="entry name" value="ParB_N"/>
</dbReference>
<evidence type="ECO:0000313" key="6">
    <source>
        <dbReference type="EMBL" id="EFR42537.1"/>
    </source>
</evidence>
<dbReference type="NCBIfam" id="TIGR00180">
    <property type="entry name" value="parB_part"/>
    <property type="match status" value="1"/>
</dbReference>
<keyword evidence="4" id="KW-0238">DNA-binding</keyword>
<dbReference type="InterPro" id="IPR041468">
    <property type="entry name" value="HTH_ParB/Spo0J"/>
</dbReference>
<reference evidence="6 7" key="1">
    <citation type="submission" date="2010-11" db="EMBL/GenBank/DDBJ databases">
        <authorList>
            <person name="Durkin A.S."/>
            <person name="Madupu R."/>
            <person name="Torralba M."/>
            <person name="Gillis M."/>
            <person name="Methe B."/>
            <person name="Sutton G."/>
            <person name="Nelson K.E."/>
        </authorList>
    </citation>
    <scope>NUCLEOTIDE SEQUENCE [LARGE SCALE GENOMIC DNA]</scope>
    <source>
        <strain evidence="6 7">UPII 345-E</strain>
    </source>
</reference>
<feature type="domain" description="ParB-like N-terminal" evidence="5">
    <location>
        <begin position="24"/>
        <end position="114"/>
    </location>
</feature>
<dbReference type="Gene3D" id="3.90.1530.30">
    <property type="match status" value="1"/>
</dbReference>
<dbReference type="EMBL" id="AENT01000024">
    <property type="protein sequence ID" value="EFR42537.1"/>
    <property type="molecule type" value="Genomic_DNA"/>
</dbReference>
<dbReference type="SMART" id="SM00470">
    <property type="entry name" value="ParB"/>
    <property type="match status" value="1"/>
</dbReference>
<protein>
    <submittedName>
        <fullName evidence="6">ParB-like protein</fullName>
    </submittedName>
</protein>
<dbReference type="InterPro" id="IPR050336">
    <property type="entry name" value="Chromosome_partition/occlusion"/>
</dbReference>
<dbReference type="Proteomes" id="UP000004594">
    <property type="component" value="Unassembled WGS sequence"/>
</dbReference>
<dbReference type="Pfam" id="PF17762">
    <property type="entry name" value="HTH_ParB"/>
    <property type="match status" value="1"/>
</dbReference>
<dbReference type="GO" id="GO:0009295">
    <property type="term" value="C:nucleoid"/>
    <property type="evidence" value="ECO:0007669"/>
    <property type="project" value="UniProtKB-SubCell"/>
</dbReference>
<dbReference type="CDD" id="cd16393">
    <property type="entry name" value="SPO0J_N"/>
    <property type="match status" value="1"/>
</dbReference>
<proteinExistence type="inferred from homology"/>
<dbReference type="GO" id="GO:0003677">
    <property type="term" value="F:DNA binding"/>
    <property type="evidence" value="ECO:0007669"/>
    <property type="project" value="UniProtKB-KW"/>
</dbReference>
<dbReference type="SUPFAM" id="SSF110849">
    <property type="entry name" value="ParB/Sulfiredoxin"/>
    <property type="match status" value="1"/>
</dbReference>
<dbReference type="eggNOG" id="COG1475">
    <property type="taxonomic scope" value="Bacteria"/>
</dbReference>
<dbReference type="GO" id="GO:0005694">
    <property type="term" value="C:chromosome"/>
    <property type="evidence" value="ECO:0007669"/>
    <property type="project" value="TreeGrafter"/>
</dbReference>
<dbReference type="InterPro" id="IPR004437">
    <property type="entry name" value="ParB/RepB/Spo0J"/>
</dbReference>
<evidence type="ECO:0000259" key="5">
    <source>
        <dbReference type="SMART" id="SM00470"/>
    </source>
</evidence>
<organism evidence="6 7">
    <name type="scientific">Dialister micraerophilus UPII 345-E</name>
    <dbReference type="NCBI Taxonomy" id="910314"/>
    <lineage>
        <taxon>Bacteria</taxon>
        <taxon>Bacillati</taxon>
        <taxon>Bacillota</taxon>
        <taxon>Negativicutes</taxon>
        <taxon>Veillonellales</taxon>
        <taxon>Veillonellaceae</taxon>
        <taxon>Dialister</taxon>
    </lineage>
</organism>
<gene>
    <name evidence="6" type="primary">noc</name>
    <name evidence="6" type="ORF">HMPREF9220_0470</name>
</gene>
<dbReference type="AlphaFoldDB" id="E4L9P2"/>